<dbReference type="PANTHER" id="PTHR22775">
    <property type="entry name" value="SORTING NEXIN"/>
    <property type="match status" value="1"/>
</dbReference>
<name>A0A2P8A8E4_9PEZI</name>
<dbReference type="SUPFAM" id="SSF64268">
    <property type="entry name" value="PX domain"/>
    <property type="match status" value="1"/>
</dbReference>
<dbReference type="InterPro" id="IPR013937">
    <property type="entry name" value="Sorting_nexin_C"/>
</dbReference>
<dbReference type="GO" id="GO:0035091">
    <property type="term" value="F:phosphatidylinositol binding"/>
    <property type="evidence" value="ECO:0007669"/>
    <property type="project" value="InterPro"/>
</dbReference>
<dbReference type="Gene3D" id="3.30.1520.10">
    <property type="entry name" value="Phox-like domain"/>
    <property type="match status" value="1"/>
</dbReference>
<feature type="region of interest" description="Disordered" evidence="2">
    <location>
        <begin position="692"/>
        <end position="864"/>
    </location>
</feature>
<dbReference type="OrthoDB" id="41200at2759"/>
<protein>
    <recommendedName>
        <fullName evidence="3">PXA domain-containing protein</fullName>
    </recommendedName>
</protein>
<accession>A0A2P8A8E4</accession>
<dbReference type="Pfam" id="PF08628">
    <property type="entry name" value="Nexin_C"/>
    <property type="match status" value="1"/>
</dbReference>
<feature type="region of interest" description="Disordered" evidence="2">
    <location>
        <begin position="1"/>
        <end position="43"/>
    </location>
</feature>
<gene>
    <name evidence="4" type="ORF">B9Z65_6355</name>
</gene>
<comment type="caution">
    <text evidence="4">The sequence shown here is derived from an EMBL/GenBank/DDBJ whole genome shotgun (WGS) entry which is preliminary data.</text>
</comment>
<evidence type="ECO:0000256" key="1">
    <source>
        <dbReference type="ARBA" id="ARBA00010883"/>
    </source>
</evidence>
<dbReference type="Proteomes" id="UP000243723">
    <property type="component" value="Unassembled WGS sequence"/>
</dbReference>
<evidence type="ECO:0000256" key="2">
    <source>
        <dbReference type="SAM" id="MobiDB-lite"/>
    </source>
</evidence>
<feature type="compositionally biased region" description="Low complexity" evidence="2">
    <location>
        <begin position="432"/>
        <end position="442"/>
    </location>
</feature>
<feature type="region of interest" description="Disordered" evidence="2">
    <location>
        <begin position="370"/>
        <end position="403"/>
    </location>
</feature>
<evidence type="ECO:0000313" key="4">
    <source>
        <dbReference type="EMBL" id="PSK56731.1"/>
    </source>
</evidence>
<feature type="compositionally biased region" description="Low complexity" evidence="2">
    <location>
        <begin position="707"/>
        <end position="718"/>
    </location>
</feature>
<dbReference type="EMBL" id="NHZQ01000060">
    <property type="protein sequence ID" value="PSK56731.1"/>
    <property type="molecule type" value="Genomic_DNA"/>
</dbReference>
<feature type="compositionally biased region" description="Polar residues" evidence="2">
    <location>
        <begin position="762"/>
        <end position="788"/>
    </location>
</feature>
<feature type="compositionally biased region" description="Polar residues" evidence="2">
    <location>
        <begin position="443"/>
        <end position="457"/>
    </location>
</feature>
<feature type="region of interest" description="Disordered" evidence="2">
    <location>
        <begin position="426"/>
        <end position="466"/>
    </location>
</feature>
<dbReference type="PROSITE" id="PS51207">
    <property type="entry name" value="PXA"/>
    <property type="match status" value="1"/>
</dbReference>
<dbReference type="InterPro" id="IPR036871">
    <property type="entry name" value="PX_dom_sf"/>
</dbReference>
<dbReference type="Pfam" id="PF02194">
    <property type="entry name" value="PXA"/>
    <property type="match status" value="1"/>
</dbReference>
<sequence>MDEKEIRDPVTTTEQDEVKLSAAEDAPELTGKDTTNETSPIKQDSPQLGALVQYWVDRALRFFSHASNETLGACFVGLGASTYLILGRVGLVLIGVVGGIALHATWEGSVSGPGQDGEAISAEAKKRREAGLEVVQRVWNWRDRKGRTDEEGESEDLDDFEVKLYQGKTLDFSEFQPETAAALDTFTTAVIRDYVRWWYSPVLPGEDDFPTACRQTLTAFLLSLSNHISRKRPTEMFLNFVINSSSIMVAFFAELSAALNASPNTDAASAIDTYIQMKPDSSLAQMLDGKAQSKKLALVSEDILQNYLDPKAYNFPPVRVFLHQILSKLVLGMTLDSCSQADWINGWIVYLLEDGEPEIMQAIDAGVENATDKVPGQTDGTAVVESPGPSKSPDHKRHVSRAEEAMEEALLEARRLTQLIAEDEAKKAQVQSESLISSSDVSETTTQGIQTPTSSQSESERNEASRVVAEAGLDLPGEPYQPTAPPAQQPQQQFTSFDQIIPPGPATPSSISEEPKPALTLHNAKISIFDDSTPGEKATWKSKPNVDFLIQIEPLDSRFPGWMIVRKYMDFEVLHEVVRRISVITGVRFTEAHSSLPNWKQLTKPVFRAELERYLTDAMKFQQLAESEGMKRFLEKDQGLMKSPSSNTKGFGWPDPLSMGKGMMDVLAKAPKEVAGGGKVIFGGVTSVLSGGKKSSVTSVQPNQTASSSSLSLNNPSPITERPSSDSLRRQLNGAQEVGSRESLERPPSSKQPAVQELKSRPSMSSRTSLASRPSMDVNTDTTPQATVPSGLDTLNLPPPPSAIDEYETPNSGISPMAQPRASTSDIARNLPQPSDVPSASQPTEPSSRPTPPRNPTLSNPLTEQETTVTIDLLFAVISELYTLSSAWTFRRTLLQAARTFLLRPGNPQLEAIRQMIQASVIDANSTDAGVAKMILKTRENSLPTEEELKKWPAALTEKESEELKVKARKLLVERGMPQALTSVMGAAASGEALGKVFDCLQVRGVARSLLFGLLLQGLRAGVQ</sequence>
<dbReference type="SMART" id="SM00313">
    <property type="entry name" value="PXA"/>
    <property type="match status" value="1"/>
</dbReference>
<keyword evidence="5" id="KW-1185">Reference proteome</keyword>
<dbReference type="AlphaFoldDB" id="A0A2P8A8E4"/>
<reference evidence="4 5" key="1">
    <citation type="submission" date="2017-05" db="EMBL/GenBank/DDBJ databases">
        <title>Draft genome sequence of Elsinoe australis.</title>
        <authorList>
            <person name="Cheng Q."/>
        </authorList>
    </citation>
    <scope>NUCLEOTIDE SEQUENCE [LARGE SCALE GENOMIC DNA]</scope>
    <source>
        <strain evidence="4 5">NL1</strain>
    </source>
</reference>
<dbReference type="STRING" id="40998.A0A2P8A8E4"/>
<dbReference type="InterPro" id="IPR003114">
    <property type="entry name" value="Phox_assoc"/>
</dbReference>
<dbReference type="CDD" id="cd06093">
    <property type="entry name" value="PX_domain"/>
    <property type="match status" value="1"/>
</dbReference>
<feature type="compositionally biased region" description="Polar residues" evidence="2">
    <location>
        <begin position="692"/>
        <end position="706"/>
    </location>
</feature>
<evidence type="ECO:0000313" key="5">
    <source>
        <dbReference type="Proteomes" id="UP000243723"/>
    </source>
</evidence>
<comment type="similarity">
    <text evidence="1">Belongs to the sorting nexin family.</text>
</comment>
<feature type="domain" description="PXA" evidence="3">
    <location>
        <begin position="176"/>
        <end position="356"/>
    </location>
</feature>
<proteinExistence type="inferred from homology"/>
<feature type="compositionally biased region" description="Polar residues" evidence="2">
    <location>
        <begin position="821"/>
        <end position="842"/>
    </location>
</feature>
<dbReference type="PANTHER" id="PTHR22775:SF47">
    <property type="entry name" value="MEIOTICALLY UP-REGULATED GENE 122 PROTEIN"/>
    <property type="match status" value="1"/>
</dbReference>
<dbReference type="FunFam" id="3.30.1520.10:FF:000065">
    <property type="entry name" value="PX domain protein (AFU_orthologue AFUA_2G07450)"/>
    <property type="match status" value="1"/>
</dbReference>
<evidence type="ECO:0000259" key="3">
    <source>
        <dbReference type="PROSITE" id="PS51207"/>
    </source>
</evidence>
<organism evidence="4 5">
    <name type="scientific">Elsinoe australis</name>
    <dbReference type="NCBI Taxonomy" id="40998"/>
    <lineage>
        <taxon>Eukaryota</taxon>
        <taxon>Fungi</taxon>
        <taxon>Dikarya</taxon>
        <taxon>Ascomycota</taxon>
        <taxon>Pezizomycotina</taxon>
        <taxon>Dothideomycetes</taxon>
        <taxon>Dothideomycetidae</taxon>
        <taxon>Myriangiales</taxon>
        <taxon>Elsinoaceae</taxon>
        <taxon>Elsinoe</taxon>
    </lineage>
</organism>